<sequence>MPSKPIPIPVPPKPKPGNQIISIIANPVIAEAPGSQYNGGVWCGSPKLVTTRLPSGEVVSVWGVPPKPGEETLPMLPPAKKPKDKKKKK</sequence>
<comment type="caution">
    <text evidence="2">The sequence shown here is derived from an EMBL/GenBank/DDBJ whole genome shotgun (WGS) entry which is preliminary data.</text>
</comment>
<evidence type="ECO:0000256" key="1">
    <source>
        <dbReference type="SAM" id="MobiDB-lite"/>
    </source>
</evidence>
<dbReference type="EMBL" id="SRPO01000086">
    <property type="protein sequence ID" value="KAG5942051.1"/>
    <property type="molecule type" value="Genomic_DNA"/>
</dbReference>
<keyword evidence="3" id="KW-1185">Reference proteome</keyword>
<feature type="region of interest" description="Disordered" evidence="1">
    <location>
        <begin position="65"/>
        <end position="89"/>
    </location>
</feature>
<dbReference type="Proteomes" id="UP000706124">
    <property type="component" value="Unassembled WGS sequence"/>
</dbReference>
<dbReference type="AlphaFoldDB" id="A0A9P7MFU8"/>
<accession>A0A9P7MFU8</accession>
<evidence type="ECO:0000313" key="3">
    <source>
        <dbReference type="Proteomes" id="UP000706124"/>
    </source>
</evidence>
<protein>
    <submittedName>
        <fullName evidence="2">Uncharacterized protein</fullName>
    </submittedName>
</protein>
<reference evidence="2 3" key="1">
    <citation type="journal article" date="2020" name="bioRxiv">
        <title>Whole genome comparisons of ergot fungi reveals the divergence and evolution of species within the genus Claviceps are the result of varying mechanisms driving genome evolution and host range expansion.</title>
        <authorList>
            <person name="Wyka S.A."/>
            <person name="Mondo S.J."/>
            <person name="Liu M."/>
            <person name="Dettman J."/>
            <person name="Nalam V."/>
            <person name="Broders K.D."/>
        </authorList>
    </citation>
    <scope>NUCLEOTIDE SEQUENCE [LARGE SCALE GENOMIC DNA]</scope>
    <source>
        <strain evidence="2 3">CCC 1485</strain>
    </source>
</reference>
<organism evidence="2 3">
    <name type="scientific">Claviceps pazoutovae</name>
    <dbReference type="NCBI Taxonomy" id="1649127"/>
    <lineage>
        <taxon>Eukaryota</taxon>
        <taxon>Fungi</taxon>
        <taxon>Dikarya</taxon>
        <taxon>Ascomycota</taxon>
        <taxon>Pezizomycotina</taxon>
        <taxon>Sordariomycetes</taxon>
        <taxon>Hypocreomycetidae</taxon>
        <taxon>Hypocreales</taxon>
        <taxon>Clavicipitaceae</taxon>
        <taxon>Claviceps</taxon>
    </lineage>
</organism>
<proteinExistence type="predicted"/>
<gene>
    <name evidence="2" type="ORF">E4U60_007528</name>
</gene>
<evidence type="ECO:0000313" key="2">
    <source>
        <dbReference type="EMBL" id="KAG5942051.1"/>
    </source>
</evidence>
<feature type="compositionally biased region" description="Basic residues" evidence="1">
    <location>
        <begin position="80"/>
        <end position="89"/>
    </location>
</feature>
<name>A0A9P7MFU8_9HYPO</name>
<dbReference type="OrthoDB" id="4955885at2759"/>